<dbReference type="GeneID" id="17309389"/>
<dbReference type="EMBL" id="JH992972">
    <property type="protein sequence ID" value="EKX52602.1"/>
    <property type="molecule type" value="Genomic_DNA"/>
</dbReference>
<keyword evidence="3" id="KW-1185">Reference proteome</keyword>
<dbReference type="eggNOG" id="ENOG502S5F4">
    <property type="taxonomic scope" value="Eukaryota"/>
</dbReference>
<evidence type="ECO:0000313" key="1">
    <source>
        <dbReference type="EMBL" id="EKX52602.1"/>
    </source>
</evidence>
<name>L1JW39_GUITC</name>
<proteinExistence type="predicted"/>
<dbReference type="PaxDb" id="55529-EKX52602"/>
<sequence length="311" mass="35529">MESPTGSPSRDSQDGVDLREKLTIVITTSPASDHPETNLIDLVLKSFELVEGLSDCKKVIVCDGYRIWKDCNFRNGRVDEIRLRNYEEYKSNIKKMSERSEGLWQHSTIMELTEHHGFGFAVKSALDLVHTDYVCVVQHDRTFMRPVDFVEILQGMEKEGDRVGYVLLPTSSTRNYAHAQRTRLGQYGLKGAALIDVEGYAIPLTANSKLLPCLQWYDSTHICRTSFYRNFVFGETRNDGSGQEQRLCCRGDFIEDRFGQAQIKDIQKLGMPAHAKWKTWLYHDGLERAVAHLNGRTFRNESNGVKGKQQD</sequence>
<evidence type="ECO:0000313" key="3">
    <source>
        <dbReference type="Proteomes" id="UP000011087"/>
    </source>
</evidence>
<dbReference type="Proteomes" id="UP000011087">
    <property type="component" value="Unassembled WGS sequence"/>
</dbReference>
<dbReference type="OrthoDB" id="414322at2759"/>
<dbReference type="AlphaFoldDB" id="L1JW39"/>
<reference evidence="1 3" key="1">
    <citation type="journal article" date="2012" name="Nature">
        <title>Algal genomes reveal evolutionary mosaicism and the fate of nucleomorphs.</title>
        <authorList>
            <consortium name="DOE Joint Genome Institute"/>
            <person name="Curtis B.A."/>
            <person name="Tanifuji G."/>
            <person name="Burki F."/>
            <person name="Gruber A."/>
            <person name="Irimia M."/>
            <person name="Maruyama S."/>
            <person name="Arias M.C."/>
            <person name="Ball S.G."/>
            <person name="Gile G.H."/>
            <person name="Hirakawa Y."/>
            <person name="Hopkins J.F."/>
            <person name="Kuo A."/>
            <person name="Rensing S.A."/>
            <person name="Schmutz J."/>
            <person name="Symeonidi A."/>
            <person name="Elias M."/>
            <person name="Eveleigh R.J."/>
            <person name="Herman E.K."/>
            <person name="Klute M.J."/>
            <person name="Nakayama T."/>
            <person name="Obornik M."/>
            <person name="Reyes-Prieto A."/>
            <person name="Armbrust E.V."/>
            <person name="Aves S.J."/>
            <person name="Beiko R.G."/>
            <person name="Coutinho P."/>
            <person name="Dacks J.B."/>
            <person name="Durnford D.G."/>
            <person name="Fast N.M."/>
            <person name="Green B.R."/>
            <person name="Grisdale C.J."/>
            <person name="Hempel F."/>
            <person name="Henrissat B."/>
            <person name="Hoppner M.P."/>
            <person name="Ishida K."/>
            <person name="Kim E."/>
            <person name="Koreny L."/>
            <person name="Kroth P.G."/>
            <person name="Liu Y."/>
            <person name="Malik S.B."/>
            <person name="Maier U.G."/>
            <person name="McRose D."/>
            <person name="Mock T."/>
            <person name="Neilson J.A."/>
            <person name="Onodera N.T."/>
            <person name="Poole A.M."/>
            <person name="Pritham E.J."/>
            <person name="Richards T.A."/>
            <person name="Rocap G."/>
            <person name="Roy S.W."/>
            <person name="Sarai C."/>
            <person name="Schaack S."/>
            <person name="Shirato S."/>
            <person name="Slamovits C.H."/>
            <person name="Spencer D.F."/>
            <person name="Suzuki S."/>
            <person name="Worden A.Z."/>
            <person name="Zauner S."/>
            <person name="Barry K."/>
            <person name="Bell C."/>
            <person name="Bharti A.K."/>
            <person name="Crow J.A."/>
            <person name="Grimwood J."/>
            <person name="Kramer R."/>
            <person name="Lindquist E."/>
            <person name="Lucas S."/>
            <person name="Salamov A."/>
            <person name="McFadden G.I."/>
            <person name="Lane C.E."/>
            <person name="Keeling P.J."/>
            <person name="Gray M.W."/>
            <person name="Grigoriev I.V."/>
            <person name="Archibald J.M."/>
        </authorList>
    </citation>
    <scope>NUCLEOTIDE SEQUENCE</scope>
    <source>
        <strain evidence="1 3">CCMP2712</strain>
    </source>
</reference>
<dbReference type="STRING" id="905079.L1JW39"/>
<dbReference type="HOGENOM" id="CLU_777048_0_0_1"/>
<gene>
    <name evidence="1" type="ORF">GUITHDRAFT_157081</name>
</gene>
<accession>L1JW39</accession>
<dbReference type="OMA" id="WHDKPHI"/>
<organism evidence="1">
    <name type="scientific">Guillardia theta (strain CCMP2712)</name>
    <name type="common">Cryptophyte</name>
    <dbReference type="NCBI Taxonomy" id="905079"/>
    <lineage>
        <taxon>Eukaryota</taxon>
        <taxon>Cryptophyceae</taxon>
        <taxon>Pyrenomonadales</taxon>
        <taxon>Geminigeraceae</taxon>
        <taxon>Guillardia</taxon>
    </lineage>
</organism>
<protein>
    <recommendedName>
        <fullName evidence="4">Glycosyltransferase 2-like domain-containing protein</fullName>
    </recommendedName>
</protein>
<dbReference type="EnsemblProtists" id="EKX52602">
    <property type="protein sequence ID" value="EKX52602"/>
    <property type="gene ID" value="GUITHDRAFT_157081"/>
</dbReference>
<dbReference type="RefSeq" id="XP_005839582.1">
    <property type="nucleotide sequence ID" value="XM_005839525.1"/>
</dbReference>
<evidence type="ECO:0000313" key="2">
    <source>
        <dbReference type="EnsemblProtists" id="EKX52602"/>
    </source>
</evidence>
<dbReference type="KEGG" id="gtt:GUITHDRAFT_157081"/>
<evidence type="ECO:0008006" key="4">
    <source>
        <dbReference type="Google" id="ProtNLM"/>
    </source>
</evidence>
<reference evidence="3" key="2">
    <citation type="submission" date="2012-11" db="EMBL/GenBank/DDBJ databases">
        <authorList>
            <person name="Kuo A."/>
            <person name="Curtis B.A."/>
            <person name="Tanifuji G."/>
            <person name="Burki F."/>
            <person name="Gruber A."/>
            <person name="Irimia M."/>
            <person name="Maruyama S."/>
            <person name="Arias M.C."/>
            <person name="Ball S.G."/>
            <person name="Gile G.H."/>
            <person name="Hirakawa Y."/>
            <person name="Hopkins J.F."/>
            <person name="Rensing S.A."/>
            <person name="Schmutz J."/>
            <person name="Symeonidi A."/>
            <person name="Elias M."/>
            <person name="Eveleigh R.J."/>
            <person name="Herman E.K."/>
            <person name="Klute M.J."/>
            <person name="Nakayama T."/>
            <person name="Obornik M."/>
            <person name="Reyes-Prieto A."/>
            <person name="Armbrust E.V."/>
            <person name="Aves S.J."/>
            <person name="Beiko R.G."/>
            <person name="Coutinho P."/>
            <person name="Dacks J.B."/>
            <person name="Durnford D.G."/>
            <person name="Fast N.M."/>
            <person name="Green B.R."/>
            <person name="Grisdale C."/>
            <person name="Hempe F."/>
            <person name="Henrissat B."/>
            <person name="Hoppner M.P."/>
            <person name="Ishida K.-I."/>
            <person name="Kim E."/>
            <person name="Koreny L."/>
            <person name="Kroth P.G."/>
            <person name="Liu Y."/>
            <person name="Malik S.-B."/>
            <person name="Maier U.G."/>
            <person name="McRose D."/>
            <person name="Mock T."/>
            <person name="Neilson J.A."/>
            <person name="Onodera N.T."/>
            <person name="Poole A.M."/>
            <person name="Pritham E.J."/>
            <person name="Richards T.A."/>
            <person name="Rocap G."/>
            <person name="Roy S.W."/>
            <person name="Sarai C."/>
            <person name="Schaack S."/>
            <person name="Shirato S."/>
            <person name="Slamovits C.H."/>
            <person name="Spencer D.F."/>
            <person name="Suzuki S."/>
            <person name="Worden A.Z."/>
            <person name="Zauner S."/>
            <person name="Barry K."/>
            <person name="Bell C."/>
            <person name="Bharti A.K."/>
            <person name="Crow J.A."/>
            <person name="Grimwood J."/>
            <person name="Kramer R."/>
            <person name="Lindquist E."/>
            <person name="Lucas S."/>
            <person name="Salamov A."/>
            <person name="McFadden G.I."/>
            <person name="Lane C.E."/>
            <person name="Keeling P.J."/>
            <person name="Gray M.W."/>
            <person name="Grigoriev I.V."/>
            <person name="Archibald J.M."/>
        </authorList>
    </citation>
    <scope>NUCLEOTIDE SEQUENCE</scope>
    <source>
        <strain evidence="3">CCMP2712</strain>
    </source>
</reference>
<reference evidence="2" key="3">
    <citation type="submission" date="2016-03" db="UniProtKB">
        <authorList>
            <consortium name="EnsemblProtists"/>
        </authorList>
    </citation>
    <scope>IDENTIFICATION</scope>
</reference>